<protein>
    <submittedName>
        <fullName evidence="3">Putative GTP-binding protein EngB</fullName>
    </submittedName>
</protein>
<gene>
    <name evidence="3" type="primary">engB</name>
    <name evidence="3" type="ORF">CA13_30880</name>
</gene>
<proteinExistence type="predicted"/>
<dbReference type="EMBL" id="SJPJ01000001">
    <property type="protein sequence ID" value="TWT81635.1"/>
    <property type="molecule type" value="Genomic_DNA"/>
</dbReference>
<accession>A0A5C5Z372</accession>
<sequence length="521" mass="57587">MESPMSLFRALRPRMVVLFLLWVLPLLCYLAIGFVAMYQTGWLGWVVWTLPFLWLLAWGVGRLWPSPKLSQVNEGKPLKAPDFWTPTDAAAIAVVEQYSTEVNDVDSKTVADFNRFIGDAQVLADRLAKHYYSDGTLNALHPLTLVEILAVVHLAVEDLEAWVLESVPGSDLATIGHFGKVPSVVGKIDTVQKIVYFASAVANPSKLLAYPLWRKSGQVVGELQNELVRSFYHRYLRQVGYYLIEMYSGRLRGGSKAYRMKFGKMAAAVHEVGGDTTRLESLEDTETTIAVMGQVKAGKSSLINALTNDQVAATSVLPETRLVKRYQFSLPGSVNKVTLLDTPGYDEADVSRSQQKEIQKAIEAADIVLLVLDAHSPARQADVAMVQALAEHSKANAKLRPPAVIAVLTHIDLLRPVREWEPPYDWQNPHQLKEESIAASVAYVKELLGPSIDGYACVYTGDEHPDGTSVIDEVVPQIIAHLDAAMAAAILKAFYKQLDQERLAQLSSQVIGLFKTVLGRR</sequence>
<keyword evidence="1" id="KW-0472">Membrane</keyword>
<dbReference type="GO" id="GO:0030488">
    <property type="term" value="P:tRNA methylation"/>
    <property type="evidence" value="ECO:0007669"/>
    <property type="project" value="TreeGrafter"/>
</dbReference>
<evidence type="ECO:0000256" key="1">
    <source>
        <dbReference type="SAM" id="Phobius"/>
    </source>
</evidence>
<dbReference type="InterPro" id="IPR006073">
    <property type="entry name" value="GTP-bd"/>
</dbReference>
<dbReference type="Proteomes" id="UP000315010">
    <property type="component" value="Unassembled WGS sequence"/>
</dbReference>
<organism evidence="3 4">
    <name type="scientific">Novipirellula herctigrandis</name>
    <dbReference type="NCBI Taxonomy" id="2527986"/>
    <lineage>
        <taxon>Bacteria</taxon>
        <taxon>Pseudomonadati</taxon>
        <taxon>Planctomycetota</taxon>
        <taxon>Planctomycetia</taxon>
        <taxon>Pirellulales</taxon>
        <taxon>Pirellulaceae</taxon>
        <taxon>Novipirellula</taxon>
    </lineage>
</organism>
<feature type="transmembrane region" description="Helical" evidence="1">
    <location>
        <begin position="15"/>
        <end position="36"/>
    </location>
</feature>
<dbReference type="SUPFAM" id="SSF52540">
    <property type="entry name" value="P-loop containing nucleoside triphosphate hydrolases"/>
    <property type="match status" value="1"/>
</dbReference>
<evidence type="ECO:0000259" key="2">
    <source>
        <dbReference type="Pfam" id="PF01926"/>
    </source>
</evidence>
<dbReference type="GO" id="GO:0002098">
    <property type="term" value="P:tRNA wobble uridine modification"/>
    <property type="evidence" value="ECO:0007669"/>
    <property type="project" value="TreeGrafter"/>
</dbReference>
<keyword evidence="1" id="KW-1133">Transmembrane helix</keyword>
<dbReference type="InterPro" id="IPR027417">
    <property type="entry name" value="P-loop_NTPase"/>
</dbReference>
<dbReference type="CDD" id="cd00882">
    <property type="entry name" value="Ras_like_GTPase"/>
    <property type="match status" value="1"/>
</dbReference>
<name>A0A5C5Z372_9BACT</name>
<evidence type="ECO:0000313" key="4">
    <source>
        <dbReference type="Proteomes" id="UP000315010"/>
    </source>
</evidence>
<dbReference type="OrthoDB" id="238366at2"/>
<reference evidence="3 4" key="1">
    <citation type="submission" date="2019-02" db="EMBL/GenBank/DDBJ databases">
        <title>Deep-cultivation of Planctomycetes and their phenomic and genomic characterization uncovers novel biology.</title>
        <authorList>
            <person name="Wiegand S."/>
            <person name="Jogler M."/>
            <person name="Boedeker C."/>
            <person name="Pinto D."/>
            <person name="Vollmers J."/>
            <person name="Rivas-Marin E."/>
            <person name="Kohn T."/>
            <person name="Peeters S.H."/>
            <person name="Heuer A."/>
            <person name="Rast P."/>
            <person name="Oberbeckmann S."/>
            <person name="Bunk B."/>
            <person name="Jeske O."/>
            <person name="Meyerdierks A."/>
            <person name="Storesund J.E."/>
            <person name="Kallscheuer N."/>
            <person name="Luecker S."/>
            <person name="Lage O.M."/>
            <person name="Pohl T."/>
            <person name="Merkel B.J."/>
            <person name="Hornburger P."/>
            <person name="Mueller R.-W."/>
            <person name="Bruemmer F."/>
            <person name="Labrenz M."/>
            <person name="Spormann A.M."/>
            <person name="Op Den Camp H."/>
            <person name="Overmann J."/>
            <person name="Amann R."/>
            <person name="Jetten M.S.M."/>
            <person name="Mascher T."/>
            <person name="Medema M.H."/>
            <person name="Devos D.P."/>
            <person name="Kaster A.-K."/>
            <person name="Ovreas L."/>
            <person name="Rohde M."/>
            <person name="Galperin M.Y."/>
            <person name="Jogler C."/>
        </authorList>
    </citation>
    <scope>NUCLEOTIDE SEQUENCE [LARGE SCALE GENOMIC DNA]</scope>
    <source>
        <strain evidence="3 4">CA13</strain>
    </source>
</reference>
<dbReference type="PANTHER" id="PTHR42714:SF2">
    <property type="entry name" value="TRNA MODIFICATION GTPASE GTPBP3, MITOCHONDRIAL"/>
    <property type="match status" value="1"/>
</dbReference>
<dbReference type="Gene3D" id="3.40.50.300">
    <property type="entry name" value="P-loop containing nucleotide triphosphate hydrolases"/>
    <property type="match status" value="1"/>
</dbReference>
<evidence type="ECO:0000313" key="3">
    <source>
        <dbReference type="EMBL" id="TWT81635.1"/>
    </source>
</evidence>
<dbReference type="AlphaFoldDB" id="A0A5C5Z372"/>
<comment type="caution">
    <text evidence="3">The sequence shown here is derived from an EMBL/GenBank/DDBJ whole genome shotgun (WGS) entry which is preliminary data.</text>
</comment>
<dbReference type="GO" id="GO:0005525">
    <property type="term" value="F:GTP binding"/>
    <property type="evidence" value="ECO:0007669"/>
    <property type="project" value="InterPro"/>
</dbReference>
<feature type="domain" description="G" evidence="2">
    <location>
        <begin position="288"/>
        <end position="391"/>
    </location>
</feature>
<dbReference type="NCBIfam" id="TIGR00231">
    <property type="entry name" value="small_GTP"/>
    <property type="match status" value="1"/>
</dbReference>
<keyword evidence="1" id="KW-0812">Transmembrane</keyword>
<dbReference type="Pfam" id="PF01926">
    <property type="entry name" value="MMR_HSR1"/>
    <property type="match status" value="1"/>
</dbReference>
<keyword evidence="4" id="KW-1185">Reference proteome</keyword>
<feature type="transmembrane region" description="Helical" evidence="1">
    <location>
        <begin position="42"/>
        <end position="61"/>
    </location>
</feature>
<dbReference type="GO" id="GO:0005829">
    <property type="term" value="C:cytosol"/>
    <property type="evidence" value="ECO:0007669"/>
    <property type="project" value="TreeGrafter"/>
</dbReference>
<dbReference type="PANTHER" id="PTHR42714">
    <property type="entry name" value="TRNA MODIFICATION GTPASE GTPBP3"/>
    <property type="match status" value="1"/>
</dbReference>
<dbReference type="InterPro" id="IPR005225">
    <property type="entry name" value="Small_GTP-bd"/>
</dbReference>